<proteinExistence type="predicted"/>
<accession>B8KWD9</accession>
<reference evidence="2" key="1">
    <citation type="journal article" date="2013" name="BMC Microbiol.">
        <title>Taxonomy and evolution of bacteriochlorophyll a-containing members of the OM60/NOR5 clade of marine gammaproteobacteria: description of Luminiphilus syltensis gen. nov., sp. nov., reclassification of Haliea rubra as Pseudohaliea rubra gen. nov., comb. nov., and emendation of Chromatocurvus halotolerans.</title>
        <authorList>
            <person name="Spring S."/>
            <person name="Riedel T."/>
            <person name="Sproer C."/>
            <person name="Yan S."/>
            <person name="Harder J."/>
            <person name="Fuchs B.M."/>
        </authorList>
    </citation>
    <scope>NUCLEOTIDE SEQUENCE [LARGE SCALE GENOMIC DNA]</scope>
    <source>
        <strain evidence="2">NOR51-B</strain>
    </source>
</reference>
<sequence>MIRSTSFMRHPIFSKDDFGFIFCNDFDRISFSSLFHIAR</sequence>
<gene>
    <name evidence="1" type="ORF">NOR51B_1663</name>
</gene>
<dbReference type="Proteomes" id="UP000004699">
    <property type="component" value="Unassembled WGS sequence"/>
</dbReference>
<evidence type="ECO:0000313" key="1">
    <source>
        <dbReference type="EMBL" id="EED35716.1"/>
    </source>
</evidence>
<dbReference type="EMBL" id="DS999411">
    <property type="protein sequence ID" value="EED35716.1"/>
    <property type="molecule type" value="Genomic_DNA"/>
</dbReference>
<organism evidence="1 2">
    <name type="scientific">Luminiphilus syltensis NOR5-1B</name>
    <dbReference type="NCBI Taxonomy" id="565045"/>
    <lineage>
        <taxon>Bacteria</taxon>
        <taxon>Pseudomonadati</taxon>
        <taxon>Pseudomonadota</taxon>
        <taxon>Gammaproteobacteria</taxon>
        <taxon>Cellvibrionales</taxon>
        <taxon>Halieaceae</taxon>
        <taxon>Luminiphilus</taxon>
    </lineage>
</organism>
<dbReference type="STRING" id="565045.NOR51B_1663"/>
<dbReference type="AlphaFoldDB" id="B8KWD9"/>
<name>B8KWD9_9GAMM</name>
<dbReference type="HOGENOM" id="CLU_3312302_0_0_6"/>
<evidence type="ECO:0000313" key="2">
    <source>
        <dbReference type="Proteomes" id="UP000004699"/>
    </source>
</evidence>
<keyword evidence="2" id="KW-1185">Reference proteome</keyword>
<protein>
    <submittedName>
        <fullName evidence="1">Uncharacterized protein</fullName>
    </submittedName>
</protein>